<dbReference type="EMBL" id="JAHDYR010000003">
    <property type="protein sequence ID" value="KAG9397237.1"/>
    <property type="molecule type" value="Genomic_DNA"/>
</dbReference>
<dbReference type="InterPro" id="IPR001680">
    <property type="entry name" value="WD40_rpt"/>
</dbReference>
<dbReference type="SUPFAM" id="SSF50978">
    <property type="entry name" value="WD40 repeat-like"/>
    <property type="match status" value="1"/>
</dbReference>
<feature type="region of interest" description="Disordered" evidence="6">
    <location>
        <begin position="399"/>
        <end position="427"/>
    </location>
</feature>
<feature type="compositionally biased region" description="Basic and acidic residues" evidence="6">
    <location>
        <begin position="399"/>
        <end position="412"/>
    </location>
</feature>
<dbReference type="OrthoDB" id="6262491at2759"/>
<feature type="compositionally biased region" description="Acidic residues" evidence="6">
    <location>
        <begin position="413"/>
        <end position="427"/>
    </location>
</feature>
<gene>
    <name evidence="7" type="ORF">J8273_1152</name>
</gene>
<proteinExistence type="predicted"/>
<dbReference type="SMART" id="SM00320">
    <property type="entry name" value="WD40"/>
    <property type="match status" value="5"/>
</dbReference>
<accession>A0A8J6E6K8</accession>
<organism evidence="7 8">
    <name type="scientific">Carpediemonas membranifera</name>
    <dbReference type="NCBI Taxonomy" id="201153"/>
    <lineage>
        <taxon>Eukaryota</taxon>
        <taxon>Metamonada</taxon>
        <taxon>Carpediemonas-like organisms</taxon>
        <taxon>Carpediemonas</taxon>
    </lineage>
</organism>
<dbReference type="GO" id="GO:0000027">
    <property type="term" value="P:ribosomal large subunit assembly"/>
    <property type="evidence" value="ECO:0007669"/>
    <property type="project" value="TreeGrafter"/>
</dbReference>
<evidence type="ECO:0000313" key="8">
    <source>
        <dbReference type="Proteomes" id="UP000717585"/>
    </source>
</evidence>
<dbReference type="PANTHER" id="PTHR19848:SF0">
    <property type="entry name" value="NOTCHLESS PROTEIN HOMOLOG 1"/>
    <property type="match status" value="1"/>
</dbReference>
<evidence type="ECO:0000256" key="4">
    <source>
        <dbReference type="ARBA" id="ARBA00023242"/>
    </source>
</evidence>
<evidence type="ECO:0008006" key="9">
    <source>
        <dbReference type="Google" id="ProtNLM"/>
    </source>
</evidence>
<evidence type="ECO:0000256" key="2">
    <source>
        <dbReference type="ARBA" id="ARBA00022574"/>
    </source>
</evidence>
<comment type="subcellular location">
    <subcellularLocation>
        <location evidence="1">Nucleus</location>
    </subcellularLocation>
</comment>
<dbReference type="Pfam" id="PF00400">
    <property type="entry name" value="WD40"/>
    <property type="match status" value="4"/>
</dbReference>
<evidence type="ECO:0000256" key="6">
    <source>
        <dbReference type="SAM" id="MobiDB-lite"/>
    </source>
</evidence>
<sequence length="454" mass="50732">MLRGATKFLTATSYVNPETQVFTTYAGDASNMISISHWDWNDKINIPEPTFERYYTHHKGPITNLVFNPVKDEMVSASWDRTIVVQKASTGDEIMAMRGHTDFIKDLHPLGDRVFVTSSADAELRWWDTKEGTCIATRGKSEEEGHTRSIESIAVVPLRTAHTTKASYAVFSTGSDRRIILWLVSFTPDAPADIEVKFIAATTRKVEGGLKPIHETTIWHITANESMLVSASADYSAKIWSIERVIALLEDDTDPRDTFAEAFRVEEKSAGAEDATRWNPNSMSVAAMKAALATAPMPQLDGLVHDDWVTRTCIDQEAGHVYTASRDGVIKQWSLAGEPIKAIKVRSEGAVRGSMASGEDDSKQISSMQVVKWRGKKYVVISSHDATIQLIPTDFKPFEPKIEKTAEEPKEEKEEDDDDFDLDEDDLPDEVKEMQRQRFLAMMRGGSCMGSCRK</sequence>
<feature type="repeat" description="WD" evidence="5">
    <location>
        <begin position="55"/>
        <end position="96"/>
    </location>
</feature>
<dbReference type="AlphaFoldDB" id="A0A8J6E6K8"/>
<keyword evidence="4" id="KW-0539">Nucleus</keyword>
<protein>
    <recommendedName>
        <fullName evidence="9">WD40 repeat-like protein</fullName>
    </recommendedName>
</protein>
<dbReference type="PANTHER" id="PTHR19848">
    <property type="entry name" value="WD40 REPEAT PROTEIN"/>
    <property type="match status" value="1"/>
</dbReference>
<dbReference type="GO" id="GO:0005730">
    <property type="term" value="C:nucleolus"/>
    <property type="evidence" value="ECO:0007669"/>
    <property type="project" value="TreeGrafter"/>
</dbReference>
<comment type="caution">
    <text evidence="7">The sequence shown here is derived from an EMBL/GenBank/DDBJ whole genome shotgun (WGS) entry which is preliminary data.</text>
</comment>
<dbReference type="Gene3D" id="2.130.10.10">
    <property type="entry name" value="YVTN repeat-like/Quinoprotein amine dehydrogenase"/>
    <property type="match status" value="3"/>
</dbReference>
<keyword evidence="2 5" id="KW-0853">WD repeat</keyword>
<dbReference type="InterPro" id="IPR036322">
    <property type="entry name" value="WD40_repeat_dom_sf"/>
</dbReference>
<evidence type="ECO:0000313" key="7">
    <source>
        <dbReference type="EMBL" id="KAG9397237.1"/>
    </source>
</evidence>
<dbReference type="PROSITE" id="PS50082">
    <property type="entry name" value="WD_REPEATS_2"/>
    <property type="match status" value="2"/>
</dbReference>
<dbReference type="Proteomes" id="UP000717585">
    <property type="component" value="Unassembled WGS sequence"/>
</dbReference>
<evidence type="ECO:0000256" key="5">
    <source>
        <dbReference type="PROSITE-ProRule" id="PRU00221"/>
    </source>
</evidence>
<keyword evidence="3" id="KW-0677">Repeat</keyword>
<reference evidence="7" key="1">
    <citation type="submission" date="2021-05" db="EMBL/GenBank/DDBJ databases">
        <title>A free-living protist that lacks canonical eukaryotic 1 DNA replication and segregation systems.</title>
        <authorList>
            <person name="Salas-Leiva D.E."/>
            <person name="Tromer E.C."/>
            <person name="Curtis B.A."/>
            <person name="Jerlstrom-Hultqvist J."/>
            <person name="Kolisko M."/>
            <person name="Yi Z."/>
            <person name="Salas-Leiva J.S."/>
            <person name="Gallot-Lavallee L."/>
            <person name="Kops G.J.P.L."/>
            <person name="Archibald J.M."/>
            <person name="Simpson A.G.B."/>
            <person name="Roger A.J."/>
        </authorList>
    </citation>
    <scope>NUCLEOTIDE SEQUENCE</scope>
    <source>
        <strain evidence="7">BICM</strain>
    </source>
</reference>
<evidence type="ECO:0000256" key="3">
    <source>
        <dbReference type="ARBA" id="ARBA00022737"/>
    </source>
</evidence>
<name>A0A8J6E6K8_9EUKA</name>
<dbReference type="InterPro" id="IPR015943">
    <property type="entry name" value="WD40/YVTN_repeat-like_dom_sf"/>
</dbReference>
<feature type="repeat" description="WD" evidence="5">
    <location>
        <begin position="97"/>
        <end position="137"/>
    </location>
</feature>
<evidence type="ECO:0000256" key="1">
    <source>
        <dbReference type="ARBA" id="ARBA00004123"/>
    </source>
</evidence>
<keyword evidence="8" id="KW-1185">Reference proteome</keyword>